<evidence type="ECO:0000313" key="6">
    <source>
        <dbReference type="Proteomes" id="UP000067625"/>
    </source>
</evidence>
<dbReference type="SMART" id="SM00866">
    <property type="entry name" value="UTRA"/>
    <property type="match status" value="1"/>
</dbReference>
<reference evidence="5 6" key="2">
    <citation type="journal article" date="2016" name="Int. J. Syst. Evol. Microbiol.">
        <title>Bacillus gobiensis sp. nov., isolated from a soil sample.</title>
        <authorList>
            <person name="Liu B."/>
            <person name="Liu G.H."/>
            <person name="Cetin S."/>
            <person name="Schumann P."/>
            <person name="Pan Z.Z."/>
            <person name="Chen Q.Q."/>
        </authorList>
    </citation>
    <scope>NUCLEOTIDE SEQUENCE [LARGE SCALE GENOMIC DNA]</scope>
    <source>
        <strain evidence="5 6">FJAT-4402</strain>
    </source>
</reference>
<dbReference type="InterPro" id="IPR036388">
    <property type="entry name" value="WH-like_DNA-bd_sf"/>
</dbReference>
<dbReference type="Proteomes" id="UP000067625">
    <property type="component" value="Chromosome"/>
</dbReference>
<evidence type="ECO:0000256" key="2">
    <source>
        <dbReference type="ARBA" id="ARBA00023125"/>
    </source>
</evidence>
<proteinExistence type="predicted"/>
<dbReference type="SUPFAM" id="SSF64288">
    <property type="entry name" value="Chorismate lyase-like"/>
    <property type="match status" value="1"/>
</dbReference>
<dbReference type="RefSeq" id="WP_053605328.1">
    <property type="nucleotide sequence ID" value="NZ_CP012600.1"/>
</dbReference>
<protein>
    <recommendedName>
        <fullName evidence="4">HTH gntR-type domain-containing protein</fullName>
    </recommendedName>
</protein>
<gene>
    <name evidence="5" type="ORF">AM592_19495</name>
</gene>
<dbReference type="InterPro" id="IPR011663">
    <property type="entry name" value="UTRA"/>
</dbReference>
<keyword evidence="2" id="KW-0238">DNA-binding</keyword>
<dbReference type="GO" id="GO:0003700">
    <property type="term" value="F:DNA-binding transcription factor activity"/>
    <property type="evidence" value="ECO:0007669"/>
    <property type="project" value="InterPro"/>
</dbReference>
<evidence type="ECO:0000256" key="3">
    <source>
        <dbReference type="ARBA" id="ARBA00023163"/>
    </source>
</evidence>
<dbReference type="PROSITE" id="PS50949">
    <property type="entry name" value="HTH_GNTR"/>
    <property type="match status" value="1"/>
</dbReference>
<dbReference type="InterPro" id="IPR036390">
    <property type="entry name" value="WH_DNA-bd_sf"/>
</dbReference>
<reference evidence="6" key="1">
    <citation type="submission" date="2015-08" db="EMBL/GenBank/DDBJ databases">
        <title>Genome sequencing project for genomic taxonomy and phylogenomics of Bacillus-like bacteria.</title>
        <authorList>
            <person name="Liu B."/>
            <person name="Wang J."/>
            <person name="Zhu Y."/>
            <person name="Liu G."/>
            <person name="Chen Q."/>
            <person name="Chen Z."/>
            <person name="Lan J."/>
            <person name="Che J."/>
            <person name="Ge C."/>
            <person name="Shi H."/>
            <person name="Pan Z."/>
            <person name="Liu X."/>
        </authorList>
    </citation>
    <scope>NUCLEOTIDE SEQUENCE [LARGE SCALE GENOMIC DNA]</scope>
    <source>
        <strain evidence="6">FJAT-4402</strain>
    </source>
</reference>
<dbReference type="InterPro" id="IPR050679">
    <property type="entry name" value="Bact_HTH_transcr_reg"/>
</dbReference>
<dbReference type="Pfam" id="PF07702">
    <property type="entry name" value="UTRA"/>
    <property type="match status" value="1"/>
</dbReference>
<dbReference type="OrthoDB" id="149756at2"/>
<dbReference type="EMBL" id="CP012600">
    <property type="protein sequence ID" value="ALC83480.1"/>
    <property type="molecule type" value="Genomic_DNA"/>
</dbReference>
<dbReference type="STRING" id="1441095.AM592_19495"/>
<dbReference type="PANTHER" id="PTHR44846:SF17">
    <property type="entry name" value="GNTR-FAMILY TRANSCRIPTIONAL REGULATOR"/>
    <property type="match status" value="1"/>
</dbReference>
<keyword evidence="3" id="KW-0804">Transcription</keyword>
<feature type="domain" description="HTH gntR-type" evidence="4">
    <location>
        <begin position="2"/>
        <end position="70"/>
    </location>
</feature>
<dbReference type="Pfam" id="PF00392">
    <property type="entry name" value="GntR"/>
    <property type="match status" value="1"/>
</dbReference>
<evidence type="ECO:0000259" key="4">
    <source>
        <dbReference type="PROSITE" id="PS50949"/>
    </source>
</evidence>
<dbReference type="SMART" id="SM00345">
    <property type="entry name" value="HTH_GNTR"/>
    <property type="match status" value="1"/>
</dbReference>
<dbReference type="CDD" id="cd07377">
    <property type="entry name" value="WHTH_GntR"/>
    <property type="match status" value="1"/>
</dbReference>
<dbReference type="SUPFAM" id="SSF46785">
    <property type="entry name" value="Winged helix' DNA-binding domain"/>
    <property type="match status" value="1"/>
</dbReference>
<name>A0A0M4FX61_9BACI</name>
<accession>A0A0M4FX61</accession>
<dbReference type="InterPro" id="IPR000524">
    <property type="entry name" value="Tscrpt_reg_HTH_GntR"/>
</dbReference>
<dbReference type="Gene3D" id="3.40.1410.10">
    <property type="entry name" value="Chorismate lyase-like"/>
    <property type="match status" value="1"/>
</dbReference>
<dbReference type="PATRIC" id="fig|1441095.3.peg.4309"/>
<evidence type="ECO:0000256" key="1">
    <source>
        <dbReference type="ARBA" id="ARBA00023015"/>
    </source>
</evidence>
<dbReference type="AlphaFoldDB" id="A0A0M4FX61"/>
<dbReference type="GO" id="GO:0045892">
    <property type="term" value="P:negative regulation of DNA-templated transcription"/>
    <property type="evidence" value="ECO:0007669"/>
    <property type="project" value="TreeGrafter"/>
</dbReference>
<sequence length="240" mass="27606">MKPLYIKVKEALDKDIRTGKIMVGDRLPSELELAKQSKVSRETVRSAIRLLEEEGKVHVKHGVGTFVVNPIPHAPSSLEKLMSVTSMIKYAGLEDGEKRENIKVERTNEEWASLLQLNHEEEVIVHERIRTADQEPVVFSKNILPKKLVGESLIAKGSIGSLFQYLKEECKIDIYKAAAEIVVPLHTDRNCQKLLIYPDTTVLLLKQIHYDRNNQPVLYSYDYFRNDIFKFSVERTKIDF</sequence>
<dbReference type="PANTHER" id="PTHR44846">
    <property type="entry name" value="MANNOSYL-D-GLYCERATE TRANSPORT/METABOLISM SYSTEM REPRESSOR MNGR-RELATED"/>
    <property type="match status" value="1"/>
</dbReference>
<dbReference type="GO" id="GO:0003677">
    <property type="term" value="F:DNA binding"/>
    <property type="evidence" value="ECO:0007669"/>
    <property type="project" value="UniProtKB-KW"/>
</dbReference>
<organism evidence="5 6">
    <name type="scientific">Bacillus gobiensis</name>
    <dbReference type="NCBI Taxonomy" id="1441095"/>
    <lineage>
        <taxon>Bacteria</taxon>
        <taxon>Bacillati</taxon>
        <taxon>Bacillota</taxon>
        <taxon>Bacilli</taxon>
        <taxon>Bacillales</taxon>
        <taxon>Bacillaceae</taxon>
        <taxon>Bacillus</taxon>
    </lineage>
</organism>
<evidence type="ECO:0000313" key="5">
    <source>
        <dbReference type="EMBL" id="ALC83480.1"/>
    </source>
</evidence>
<dbReference type="Gene3D" id="1.10.10.10">
    <property type="entry name" value="Winged helix-like DNA-binding domain superfamily/Winged helix DNA-binding domain"/>
    <property type="match status" value="1"/>
</dbReference>
<keyword evidence="1" id="KW-0805">Transcription regulation</keyword>
<keyword evidence="6" id="KW-1185">Reference proteome</keyword>
<dbReference type="InterPro" id="IPR028978">
    <property type="entry name" value="Chorismate_lyase_/UTRA_dom_sf"/>
</dbReference>
<dbReference type="PRINTS" id="PR00035">
    <property type="entry name" value="HTHGNTR"/>
</dbReference>